<evidence type="ECO:0000313" key="9">
    <source>
        <dbReference type="EMBL" id="AZS29248.1"/>
    </source>
</evidence>
<evidence type="ECO:0000256" key="7">
    <source>
        <dbReference type="PIRSR" id="PIRSR000524-50"/>
    </source>
</evidence>
<dbReference type="GO" id="GO:0008453">
    <property type="term" value="F:alanine-glyoxylate transaminase activity"/>
    <property type="evidence" value="ECO:0007669"/>
    <property type="project" value="TreeGrafter"/>
</dbReference>
<evidence type="ECO:0000256" key="2">
    <source>
        <dbReference type="ARBA" id="ARBA00009236"/>
    </source>
</evidence>
<reference evidence="9 10" key="1">
    <citation type="submission" date="2018-10" db="EMBL/GenBank/DDBJ databases">
        <title>Butyricimonas faecalis sp. nov., isolated from human faeces and emended description of the genus Butyricimonas.</title>
        <authorList>
            <person name="Le Roy T."/>
            <person name="Van der Smissen P."/>
            <person name="Paquot A."/>
            <person name="Delzenne N."/>
            <person name="Muccioli G."/>
            <person name="Collet J.-F."/>
            <person name="Cani P.D."/>
        </authorList>
    </citation>
    <scope>NUCLEOTIDE SEQUENCE [LARGE SCALE GENOMIC DNA]</scope>
    <source>
        <strain evidence="9 10">H184</strain>
    </source>
</reference>
<sequence length="363" mass="40149">MEKYLIPLVPGPVAVPQEILKVAATNFGSADFEPEYLALYKDTEKLLQKMMETRNRVVIQTGEGMLVLWTALKSTLKPGDRVLVLSTGLFGEGFGDMAKALGCEIQVLDFGYDETIHDFDAVEKAIVEFKPKMITMVQNETPSGTTNPVKEIGDLKVKYGVPLLCVDIVSGLGGTPIHVDDWHVDFALGGSQKCLSAPANMSFLSVSEEAWKIVEEVNYAGYEALLPFRNVTETGYFPYTPYWQGTAQLHKACELIFEEGLESCIARHEKVAAYCRERIKEMGLKIYPVEGAVCSPTVTAVYVPEHMTWERLDSELRVQGMVVGGNYGKLAGKVFRIGHMGSQANINLIKEAMDILETVVHDI</sequence>
<dbReference type="InterPro" id="IPR015424">
    <property type="entry name" value="PyrdxlP-dep_Trfase"/>
</dbReference>
<dbReference type="PIRSF" id="PIRSF000524">
    <property type="entry name" value="SPT"/>
    <property type="match status" value="1"/>
</dbReference>
<dbReference type="OrthoDB" id="389074at2"/>
<dbReference type="GO" id="GO:0019265">
    <property type="term" value="P:glycine biosynthetic process, by transamination of glyoxylate"/>
    <property type="evidence" value="ECO:0007669"/>
    <property type="project" value="TreeGrafter"/>
</dbReference>
<keyword evidence="10" id="KW-1185">Reference proteome</keyword>
<gene>
    <name evidence="9" type="ORF">D8S85_06530</name>
</gene>
<proteinExistence type="inferred from homology"/>
<dbReference type="PANTHER" id="PTHR21152:SF24">
    <property type="entry name" value="ALANINE--GLYOXYLATE AMINOTRANSFERASE 1"/>
    <property type="match status" value="1"/>
</dbReference>
<accession>A0A3S9VRU9</accession>
<feature type="domain" description="Aminotransferase class V" evidence="8">
    <location>
        <begin position="30"/>
        <end position="323"/>
    </location>
</feature>
<dbReference type="AlphaFoldDB" id="A0A3S9VRU9"/>
<evidence type="ECO:0000259" key="8">
    <source>
        <dbReference type="Pfam" id="PF00266"/>
    </source>
</evidence>
<comment type="similarity">
    <text evidence="2">Belongs to the class-V pyridoxal-phosphate-dependent aminotransferase family.</text>
</comment>
<evidence type="ECO:0000256" key="5">
    <source>
        <dbReference type="ARBA" id="ARBA00022898"/>
    </source>
</evidence>
<dbReference type="KEGG" id="buy:D8S85_06530"/>
<evidence type="ECO:0000256" key="4">
    <source>
        <dbReference type="ARBA" id="ARBA00022679"/>
    </source>
</evidence>
<feature type="modified residue" description="N6-(pyridoxal phosphate)lysine" evidence="7">
    <location>
        <position position="193"/>
    </location>
</feature>
<evidence type="ECO:0000256" key="6">
    <source>
        <dbReference type="PIRSR" id="PIRSR000524-1"/>
    </source>
</evidence>
<dbReference type="InterPro" id="IPR024169">
    <property type="entry name" value="SP_NH2Trfase/AEP_transaminase"/>
</dbReference>
<evidence type="ECO:0000313" key="10">
    <source>
        <dbReference type="Proteomes" id="UP000270673"/>
    </source>
</evidence>
<evidence type="ECO:0000256" key="3">
    <source>
        <dbReference type="ARBA" id="ARBA00022576"/>
    </source>
</evidence>
<keyword evidence="4 9" id="KW-0808">Transferase</keyword>
<organism evidence="9 10">
    <name type="scientific">Butyricimonas faecalis</name>
    <dbReference type="NCBI Taxonomy" id="2093856"/>
    <lineage>
        <taxon>Bacteria</taxon>
        <taxon>Pseudomonadati</taxon>
        <taxon>Bacteroidota</taxon>
        <taxon>Bacteroidia</taxon>
        <taxon>Bacteroidales</taxon>
        <taxon>Odoribacteraceae</taxon>
        <taxon>Butyricimonas</taxon>
    </lineage>
</organism>
<name>A0A3S9VRU9_9BACT</name>
<feature type="binding site" evidence="6">
    <location>
        <position position="336"/>
    </location>
    <ligand>
        <name>substrate</name>
    </ligand>
</feature>
<dbReference type="RefSeq" id="WP_106479995.1">
    <property type="nucleotide sequence ID" value="NZ_CP032819.1"/>
</dbReference>
<dbReference type="Proteomes" id="UP000270673">
    <property type="component" value="Chromosome"/>
</dbReference>
<dbReference type="SUPFAM" id="SSF53383">
    <property type="entry name" value="PLP-dependent transferases"/>
    <property type="match status" value="1"/>
</dbReference>
<dbReference type="InterPro" id="IPR015421">
    <property type="entry name" value="PyrdxlP-dep_Trfase_major"/>
</dbReference>
<dbReference type="Gene3D" id="3.40.640.10">
    <property type="entry name" value="Type I PLP-dependent aspartate aminotransferase-like (Major domain)"/>
    <property type="match status" value="1"/>
</dbReference>
<dbReference type="GO" id="GO:0004760">
    <property type="term" value="F:L-serine-pyruvate transaminase activity"/>
    <property type="evidence" value="ECO:0007669"/>
    <property type="project" value="TreeGrafter"/>
</dbReference>
<dbReference type="PANTHER" id="PTHR21152">
    <property type="entry name" value="AMINOTRANSFERASE CLASS V"/>
    <property type="match status" value="1"/>
</dbReference>
<dbReference type="InterPro" id="IPR000192">
    <property type="entry name" value="Aminotrans_V_dom"/>
</dbReference>
<keyword evidence="5 7" id="KW-0663">Pyridoxal phosphate</keyword>
<comment type="cofactor">
    <cofactor evidence="1 7">
        <name>pyridoxal 5'-phosphate</name>
        <dbReference type="ChEBI" id="CHEBI:597326"/>
    </cofactor>
</comment>
<evidence type="ECO:0000256" key="1">
    <source>
        <dbReference type="ARBA" id="ARBA00001933"/>
    </source>
</evidence>
<dbReference type="Pfam" id="PF00266">
    <property type="entry name" value="Aminotran_5"/>
    <property type="match status" value="1"/>
</dbReference>
<dbReference type="InterPro" id="IPR015422">
    <property type="entry name" value="PyrdxlP-dep_Trfase_small"/>
</dbReference>
<dbReference type="EMBL" id="CP032819">
    <property type="protein sequence ID" value="AZS29248.1"/>
    <property type="molecule type" value="Genomic_DNA"/>
</dbReference>
<dbReference type="Gene3D" id="3.90.1150.10">
    <property type="entry name" value="Aspartate Aminotransferase, domain 1"/>
    <property type="match status" value="1"/>
</dbReference>
<keyword evidence="3 9" id="KW-0032">Aminotransferase</keyword>
<protein>
    <submittedName>
        <fullName evidence="9">Alanine--glyoxylate aminotransferase family protein</fullName>
    </submittedName>
</protein>